<accession>A0A842JJW2</accession>
<gene>
    <name evidence="2" type="ORF">H7313_15695</name>
</gene>
<evidence type="ECO:0000313" key="2">
    <source>
        <dbReference type="EMBL" id="MBC2890771.1"/>
    </source>
</evidence>
<feature type="signal peptide" evidence="1">
    <location>
        <begin position="1"/>
        <end position="27"/>
    </location>
</feature>
<sequence length="326" mass="32498">MRDNAVHTRARAAALLLAALLAACGSAGPAAFPALAEGSLTASTEVGVVTLDGPTALRIEGASEDVAGDEDEVRALVLEVVAAGGRGELSCAWTRTENGSSDPMFSQAGFSCPLADVRAGSAYVYTATVSDEAGASASVDVAVRVSAAPGEYVYERVTFPLLGVTVEANRHADARFVVSAHPAGTDVFARLLEAAGGSRLRPPAYAVRVEGQPEGAPAFVGPVRVSVPSPGAPAIARAWAADDEGDAVDVLLVDEAGLARRVPGTEAGGRVAFETGSLGDFAVVSDGSGPVAPGHWAAEAGSATARRGGLGPTGDSALRGAAALAA</sequence>
<proteinExistence type="predicted"/>
<protein>
    <recommendedName>
        <fullName evidence="4">Ig-like domain-containing protein</fullName>
    </recommendedName>
</protein>
<dbReference type="AlphaFoldDB" id="A0A842JJW2"/>
<dbReference type="EMBL" id="JACMSE010000026">
    <property type="protein sequence ID" value="MBC2890771.1"/>
    <property type="molecule type" value="Genomic_DNA"/>
</dbReference>
<dbReference type="PROSITE" id="PS51257">
    <property type="entry name" value="PROKAR_LIPOPROTEIN"/>
    <property type="match status" value="1"/>
</dbReference>
<feature type="non-terminal residue" evidence="2">
    <location>
        <position position="326"/>
    </location>
</feature>
<feature type="chain" id="PRO_5039110074" description="Ig-like domain-containing protein" evidence="1">
    <location>
        <begin position="28"/>
        <end position="326"/>
    </location>
</feature>
<evidence type="ECO:0008006" key="4">
    <source>
        <dbReference type="Google" id="ProtNLM"/>
    </source>
</evidence>
<name>A0A842JJW2_9ACTN</name>
<keyword evidence="1" id="KW-0732">Signal</keyword>
<keyword evidence="3" id="KW-1185">Reference proteome</keyword>
<dbReference type="Proteomes" id="UP000587396">
    <property type="component" value="Unassembled WGS sequence"/>
</dbReference>
<dbReference type="RefSeq" id="WP_185906420.1">
    <property type="nucleotide sequence ID" value="NZ_JACMSE010000026.1"/>
</dbReference>
<evidence type="ECO:0000256" key="1">
    <source>
        <dbReference type="SAM" id="SignalP"/>
    </source>
</evidence>
<reference evidence="2 3" key="1">
    <citation type="submission" date="2020-08" db="EMBL/GenBank/DDBJ databases">
        <authorList>
            <person name="Liu C."/>
            <person name="Sun Q."/>
        </authorList>
    </citation>
    <scope>NUCLEOTIDE SEQUENCE [LARGE SCALE GENOMIC DNA]</scope>
    <source>
        <strain evidence="2 3">N22</strain>
    </source>
</reference>
<evidence type="ECO:0000313" key="3">
    <source>
        <dbReference type="Proteomes" id="UP000587396"/>
    </source>
</evidence>
<comment type="caution">
    <text evidence="2">The sequence shown here is derived from an EMBL/GenBank/DDBJ whole genome shotgun (WGS) entry which is preliminary data.</text>
</comment>
<organism evidence="2 3">
    <name type="scientific">Gordonibacter massiliensis</name>
    <name type="common">ex Traore et al. 2017</name>
    <dbReference type="NCBI Taxonomy" id="1841863"/>
    <lineage>
        <taxon>Bacteria</taxon>
        <taxon>Bacillati</taxon>
        <taxon>Actinomycetota</taxon>
        <taxon>Coriobacteriia</taxon>
        <taxon>Eggerthellales</taxon>
        <taxon>Eggerthellaceae</taxon>
        <taxon>Gordonibacter</taxon>
    </lineage>
</organism>